<evidence type="ECO:0000313" key="2">
    <source>
        <dbReference type="Proteomes" id="UP000199421"/>
    </source>
</evidence>
<accession>A0A1H7GZE2</accession>
<protein>
    <recommendedName>
        <fullName evidence="3">HMA domain-containing protein</fullName>
    </recommendedName>
</protein>
<reference evidence="2" key="1">
    <citation type="submission" date="2016-10" db="EMBL/GenBank/DDBJ databases">
        <authorList>
            <person name="Varghese N."/>
            <person name="Submissions S."/>
        </authorList>
    </citation>
    <scope>NUCLEOTIDE SEQUENCE [LARGE SCALE GENOMIC DNA]</scope>
    <source>
        <strain evidence="2">DSM 18733</strain>
    </source>
</reference>
<evidence type="ECO:0008006" key="3">
    <source>
        <dbReference type="Google" id="ProtNLM"/>
    </source>
</evidence>
<gene>
    <name evidence="1" type="ORF">SAMN05661044_00237</name>
</gene>
<dbReference type="EMBL" id="FOAF01000001">
    <property type="protein sequence ID" value="SEK43441.1"/>
    <property type="molecule type" value="Genomic_DNA"/>
</dbReference>
<dbReference type="AlphaFoldDB" id="A0A1H7GZE2"/>
<dbReference type="Proteomes" id="UP000199421">
    <property type="component" value="Unassembled WGS sequence"/>
</dbReference>
<evidence type="ECO:0000313" key="1">
    <source>
        <dbReference type="EMBL" id="SEK43441.1"/>
    </source>
</evidence>
<organism evidence="1 2">
    <name type="scientific">Olivibacter domesticus</name>
    <name type="common">Pseudosphingobacterium domesticum</name>
    <dbReference type="NCBI Taxonomy" id="407022"/>
    <lineage>
        <taxon>Bacteria</taxon>
        <taxon>Pseudomonadati</taxon>
        <taxon>Bacteroidota</taxon>
        <taxon>Sphingobacteriia</taxon>
        <taxon>Sphingobacteriales</taxon>
        <taxon>Sphingobacteriaceae</taxon>
        <taxon>Olivibacter</taxon>
    </lineage>
</organism>
<dbReference type="RefSeq" id="WP_093317037.1">
    <property type="nucleotide sequence ID" value="NZ_FOAF01000001.1"/>
</dbReference>
<dbReference type="OrthoDB" id="1036397at2"/>
<name>A0A1H7GZE2_OLID1</name>
<proteinExistence type="predicted"/>
<keyword evidence="2" id="KW-1185">Reference proteome</keyword>
<dbReference type="STRING" id="407022.SAMN05661044_00237"/>
<sequence length="70" mass="8269">MIFIFQTSVQCEEDIQQLKPHLDKIKPWAKWNFDLEDCDKILRIDAPTNDAGEIIHILQTNGFVCEELFY</sequence>